<sequence length="203" mass="22527">MRRFLLALALPFLLAACGAGESVWAPEEEVQRAIYSPPNEPTALTLYTVISNGANEGQHSALLINGSHRILWDPAGSWHHPRRPERNDVHFGMTDRTVEFYEDYHARESYRVVVQKKLVSPDVAEKALQLALAQGPAGNGMCSNTTTEILSQLDGFESVGRTYFPKTLMKRFGELDGVTTYTVYDNDSDDNKSVLVVQGESPL</sequence>
<evidence type="ECO:0008006" key="4">
    <source>
        <dbReference type="Google" id="ProtNLM"/>
    </source>
</evidence>
<dbReference type="Proteomes" id="UP001208041">
    <property type="component" value="Unassembled WGS sequence"/>
</dbReference>
<evidence type="ECO:0000256" key="1">
    <source>
        <dbReference type="SAM" id="SignalP"/>
    </source>
</evidence>
<dbReference type="EMBL" id="JAOYFC010000001">
    <property type="protein sequence ID" value="MCV6823212.1"/>
    <property type="molecule type" value="Genomic_DNA"/>
</dbReference>
<dbReference type="AlphaFoldDB" id="A0AAE3LPC4"/>
<feature type="chain" id="PRO_5042156428" description="Lipoprotein" evidence="1">
    <location>
        <begin position="26"/>
        <end position="203"/>
    </location>
</feature>
<keyword evidence="3" id="KW-1185">Reference proteome</keyword>
<evidence type="ECO:0000313" key="3">
    <source>
        <dbReference type="Proteomes" id="UP001208041"/>
    </source>
</evidence>
<reference evidence="2" key="1">
    <citation type="submission" date="2022-10" db="EMBL/GenBank/DDBJ databases">
        <authorList>
            <person name="Yue Y."/>
        </authorList>
    </citation>
    <scope>NUCLEOTIDE SEQUENCE</scope>
    <source>
        <strain evidence="2">Z654</strain>
    </source>
</reference>
<organism evidence="2 3">
    <name type="scientific">Halocynthiibacter halioticoli</name>
    <dbReference type="NCBI Taxonomy" id="2986804"/>
    <lineage>
        <taxon>Bacteria</taxon>
        <taxon>Pseudomonadati</taxon>
        <taxon>Pseudomonadota</taxon>
        <taxon>Alphaproteobacteria</taxon>
        <taxon>Rhodobacterales</taxon>
        <taxon>Paracoccaceae</taxon>
        <taxon>Halocynthiibacter</taxon>
    </lineage>
</organism>
<feature type="signal peptide" evidence="1">
    <location>
        <begin position="1"/>
        <end position="25"/>
    </location>
</feature>
<dbReference type="RefSeq" id="WP_263952045.1">
    <property type="nucleotide sequence ID" value="NZ_JAOYFC010000001.1"/>
</dbReference>
<name>A0AAE3LPC4_9RHOB</name>
<comment type="caution">
    <text evidence="2">The sequence shown here is derived from an EMBL/GenBank/DDBJ whole genome shotgun (WGS) entry which is preliminary data.</text>
</comment>
<dbReference type="PROSITE" id="PS51257">
    <property type="entry name" value="PROKAR_LIPOPROTEIN"/>
    <property type="match status" value="1"/>
</dbReference>
<protein>
    <recommendedName>
        <fullName evidence="4">Lipoprotein</fullName>
    </recommendedName>
</protein>
<accession>A0AAE3LPC4</accession>
<proteinExistence type="predicted"/>
<keyword evidence="1" id="KW-0732">Signal</keyword>
<evidence type="ECO:0000313" key="2">
    <source>
        <dbReference type="EMBL" id="MCV6823212.1"/>
    </source>
</evidence>
<gene>
    <name evidence="2" type="ORF">OH136_01480</name>
</gene>